<keyword evidence="3" id="KW-1185">Reference proteome</keyword>
<feature type="compositionally biased region" description="Low complexity" evidence="1">
    <location>
        <begin position="114"/>
        <end position="123"/>
    </location>
</feature>
<evidence type="ECO:0000256" key="1">
    <source>
        <dbReference type="SAM" id="MobiDB-lite"/>
    </source>
</evidence>
<protein>
    <recommendedName>
        <fullName evidence="4">DUF664 domain-containing protein</fullName>
    </recommendedName>
</protein>
<gene>
    <name evidence="2" type="ORF">C6N75_27265</name>
</gene>
<reference evidence="2 3" key="1">
    <citation type="submission" date="2018-03" db="EMBL/GenBank/DDBJ databases">
        <title>Novel Streptomyces sp. from soil.</title>
        <authorList>
            <person name="Tan G.Y.A."/>
            <person name="Lee Z.Y."/>
        </authorList>
    </citation>
    <scope>NUCLEOTIDE SEQUENCE [LARGE SCALE GENOMIC DNA]</scope>
    <source>
        <strain evidence="2 3">ST5x</strain>
    </source>
</reference>
<dbReference type="AlphaFoldDB" id="A0A2S9PNZ6"/>
<organism evidence="2 3">
    <name type="scientific">Streptomyces solincola</name>
    <dbReference type="NCBI Taxonomy" id="2100817"/>
    <lineage>
        <taxon>Bacteria</taxon>
        <taxon>Bacillati</taxon>
        <taxon>Actinomycetota</taxon>
        <taxon>Actinomycetes</taxon>
        <taxon>Kitasatosporales</taxon>
        <taxon>Streptomycetaceae</taxon>
        <taxon>Streptomyces</taxon>
    </lineage>
</organism>
<dbReference type="RefSeq" id="WP_105871544.1">
    <property type="nucleotide sequence ID" value="NZ_PVLV01000567.1"/>
</dbReference>
<comment type="caution">
    <text evidence="2">The sequence shown here is derived from an EMBL/GenBank/DDBJ whole genome shotgun (WGS) entry which is preliminary data.</text>
</comment>
<name>A0A2S9PNZ6_9ACTN</name>
<accession>A0A2S9PNZ6</accession>
<proteinExistence type="predicted"/>
<evidence type="ECO:0000313" key="2">
    <source>
        <dbReference type="EMBL" id="PRH76129.1"/>
    </source>
</evidence>
<dbReference type="EMBL" id="PVLV01000567">
    <property type="protein sequence ID" value="PRH76129.1"/>
    <property type="molecule type" value="Genomic_DNA"/>
</dbReference>
<dbReference type="Proteomes" id="UP000239322">
    <property type="component" value="Unassembled WGS sequence"/>
</dbReference>
<evidence type="ECO:0008006" key="4">
    <source>
        <dbReference type="Google" id="ProtNLM"/>
    </source>
</evidence>
<evidence type="ECO:0000313" key="3">
    <source>
        <dbReference type="Proteomes" id="UP000239322"/>
    </source>
</evidence>
<sequence>MLRHYGVDLLDWHRDRLSTRRLAVLIRHLPRDSALLSETDGEAAEWNTGDYLLAAVVDHLAAANWMFASVHSDEDAEPPERPVPVPRPGDGDRRGAPAPAEPAAVPEPEPEPLSPAELARFFS</sequence>
<feature type="region of interest" description="Disordered" evidence="1">
    <location>
        <begin position="71"/>
        <end position="123"/>
    </location>
</feature>
<dbReference type="OrthoDB" id="4227909at2"/>